<dbReference type="PRINTS" id="PR00133">
    <property type="entry name" value="GLHYDRLASE3"/>
</dbReference>
<evidence type="ECO:0000259" key="4">
    <source>
        <dbReference type="PROSITE" id="PS51820"/>
    </source>
</evidence>
<protein>
    <submittedName>
        <fullName evidence="5">Beta-glucosidase</fullName>
    </submittedName>
</protein>
<feature type="domain" description="PA14" evidence="4">
    <location>
        <begin position="522"/>
        <end position="667"/>
    </location>
</feature>
<dbReference type="InterPro" id="IPR026891">
    <property type="entry name" value="Fn3-like"/>
</dbReference>
<organism evidence="5 6">
    <name type="scientific">Pseudoduganella albidiflava</name>
    <dbReference type="NCBI Taxonomy" id="321983"/>
    <lineage>
        <taxon>Bacteria</taxon>
        <taxon>Pseudomonadati</taxon>
        <taxon>Pseudomonadota</taxon>
        <taxon>Betaproteobacteria</taxon>
        <taxon>Burkholderiales</taxon>
        <taxon>Oxalobacteraceae</taxon>
        <taxon>Telluria group</taxon>
        <taxon>Pseudoduganella</taxon>
    </lineage>
</organism>
<dbReference type="InterPro" id="IPR011658">
    <property type="entry name" value="PA14_dom"/>
</dbReference>
<dbReference type="InterPro" id="IPR037524">
    <property type="entry name" value="PA14/GLEYA"/>
</dbReference>
<keyword evidence="6" id="KW-1185">Reference proteome</keyword>
<dbReference type="Proteomes" id="UP000292307">
    <property type="component" value="Chromosome"/>
</dbReference>
<dbReference type="EMBL" id="CP036401">
    <property type="protein sequence ID" value="QBI02010.1"/>
    <property type="molecule type" value="Genomic_DNA"/>
</dbReference>
<evidence type="ECO:0000256" key="2">
    <source>
        <dbReference type="ARBA" id="ARBA00022801"/>
    </source>
</evidence>
<evidence type="ECO:0000256" key="3">
    <source>
        <dbReference type="SAM" id="MobiDB-lite"/>
    </source>
</evidence>
<feature type="region of interest" description="Disordered" evidence="3">
    <location>
        <begin position="22"/>
        <end position="50"/>
    </location>
</feature>
<dbReference type="SMART" id="SM00758">
    <property type="entry name" value="PA14"/>
    <property type="match status" value="1"/>
</dbReference>
<dbReference type="InterPro" id="IPR017853">
    <property type="entry name" value="GH"/>
</dbReference>
<dbReference type="InterPro" id="IPR050288">
    <property type="entry name" value="Cellulose_deg_GH3"/>
</dbReference>
<name>A0ABX5RTR1_9BURK</name>
<dbReference type="Gene3D" id="2.60.120.260">
    <property type="entry name" value="Galactose-binding domain-like"/>
    <property type="match status" value="1"/>
</dbReference>
<dbReference type="Gene3D" id="2.60.40.10">
    <property type="entry name" value="Immunoglobulins"/>
    <property type="match status" value="1"/>
</dbReference>
<evidence type="ECO:0000313" key="5">
    <source>
        <dbReference type="EMBL" id="QBI02010.1"/>
    </source>
</evidence>
<gene>
    <name evidence="5" type="ORF">EYF70_14975</name>
</gene>
<dbReference type="InterPro" id="IPR036962">
    <property type="entry name" value="Glyco_hydro_3_N_sf"/>
</dbReference>
<dbReference type="PANTHER" id="PTHR42715:SF10">
    <property type="entry name" value="BETA-GLUCOSIDASE"/>
    <property type="match status" value="1"/>
</dbReference>
<dbReference type="Gene3D" id="3.40.50.1700">
    <property type="entry name" value="Glycoside hydrolase family 3 C-terminal domain"/>
    <property type="match status" value="1"/>
</dbReference>
<dbReference type="Gene3D" id="3.20.20.300">
    <property type="entry name" value="Glycoside hydrolase, family 3, N-terminal domain"/>
    <property type="match status" value="1"/>
</dbReference>
<evidence type="ECO:0000313" key="6">
    <source>
        <dbReference type="Proteomes" id="UP000292307"/>
    </source>
</evidence>
<dbReference type="SUPFAM" id="SSF51445">
    <property type="entry name" value="(Trans)glycosidases"/>
    <property type="match status" value="1"/>
</dbReference>
<dbReference type="SMART" id="SM01217">
    <property type="entry name" value="Fn3_like"/>
    <property type="match status" value="1"/>
</dbReference>
<dbReference type="SUPFAM" id="SSF52279">
    <property type="entry name" value="Beta-D-glucan exohydrolase, C-terminal domain"/>
    <property type="match status" value="1"/>
</dbReference>
<reference evidence="5 6" key="1">
    <citation type="submission" date="2019-02" db="EMBL/GenBank/DDBJ databases">
        <title>Draft Genome Sequences of Six Type Strains of the Genus Massilia.</title>
        <authorList>
            <person name="Miess H."/>
            <person name="Frediansyhah A."/>
            <person name="Gross H."/>
        </authorList>
    </citation>
    <scope>NUCLEOTIDE SEQUENCE [LARGE SCALE GENOMIC DNA]</scope>
    <source>
        <strain evidence="5 6">DSM 17472</strain>
    </source>
</reference>
<comment type="similarity">
    <text evidence="1">Belongs to the glycosyl hydrolase 3 family.</text>
</comment>
<dbReference type="InterPro" id="IPR001764">
    <property type="entry name" value="Glyco_hydro_3_N"/>
</dbReference>
<evidence type="ECO:0000256" key="1">
    <source>
        <dbReference type="ARBA" id="ARBA00005336"/>
    </source>
</evidence>
<dbReference type="PANTHER" id="PTHR42715">
    <property type="entry name" value="BETA-GLUCOSIDASE"/>
    <property type="match status" value="1"/>
</dbReference>
<dbReference type="InterPro" id="IPR002772">
    <property type="entry name" value="Glyco_hydro_3_C"/>
</dbReference>
<keyword evidence="2" id="KW-0378">Hydrolase</keyword>
<dbReference type="Pfam" id="PF14310">
    <property type="entry name" value="Fn3-like"/>
    <property type="match status" value="1"/>
</dbReference>
<accession>A0ABX5RTR1</accession>
<sequence>MEPGAVPDLAAFDGAGRHHLLHPHAGRRGGAGYAAADRERPRHAVPHADRGGRLHHRAGLAVYSQAAERGPAVIFMTTQRDETMSKKLLRRGVALHVGLAFAGSVAIAALAQAAGPAAQPWRDATQAPEVRAAQLLKAMSFEQKVALVSGVDPAEYAPLAPLGVQPLTRVDASAGLRGDKGVTAFPVPLALGATFDAALAREYGKAIAVEARGKGWNVILGPTVDVARDGLSGRLTESFGEDPLVNAVLGSEVASGMQGEGTIAMAKHYTVYHTERERLTMNVEVGQRALREVYDLPFHYLVEKTRIGALMGSYPKVNGTYMLENAALLGEIKRHGFQGYMATDFMGGADGIAQFNAGIDSWSLQPFLRKAEGFRDGRIPASRLDDAARRMLWALFSTGTFDRPVTDTPAAVVTTPAHQALAVRVAESGTVLLKNEGGVLPLRRGGRIAVIGPAGREAVTGVMWSTYVDPGQFTTPLEAIAAKAGSGAKVAHAQGSLGDVVLPSMSADGGIFAPPVALVAPNGKPGWQVRYFGSEDFGGGALGEDTVKEIDIKGKPSMAMPAKWSAKWVTEYTPDKDGPVRLAASVSGAVKVTIDGKAVIDGARSTADGFPGSGPYTYPLYGVVRMEKGRKVRIEVEYSSRGAFTGPRIQLGWQGSSMIPDAVALAKKSEVAVVFVNQVTGEEMDRGNYALPADQDALVEAVAAANPNTIVVLNTGGAVKMPWLPRVKGVVQMWYPGAATGTAIANVLFGDAEPGGRLPVSFLADERQGPRPYAGGGTVRYDEGVFVGYRYLHRHGQKPLFPFGYGLSYSTFSLDGLGVRAVRGGQGGQSGPADVAATVSVRVKNTGARAGSTVVQVYSGALPGPVETPAVKLVGFARVQLPAGGEQVVTIPVERRLLSYWDDKANKWIAPAGKVALGVGFNSAEIVQRQEVELFR</sequence>
<dbReference type="Pfam" id="PF01915">
    <property type="entry name" value="Glyco_hydro_3_C"/>
    <property type="match status" value="1"/>
</dbReference>
<dbReference type="SUPFAM" id="SSF56988">
    <property type="entry name" value="Anthrax protective antigen"/>
    <property type="match status" value="1"/>
</dbReference>
<dbReference type="PROSITE" id="PS51820">
    <property type="entry name" value="PA14"/>
    <property type="match status" value="1"/>
</dbReference>
<dbReference type="InterPro" id="IPR036881">
    <property type="entry name" value="Glyco_hydro_3_C_sf"/>
</dbReference>
<proteinExistence type="inferred from homology"/>
<dbReference type="Pfam" id="PF00933">
    <property type="entry name" value="Glyco_hydro_3"/>
    <property type="match status" value="1"/>
</dbReference>
<dbReference type="Pfam" id="PF07691">
    <property type="entry name" value="PA14"/>
    <property type="match status" value="1"/>
</dbReference>
<dbReference type="InterPro" id="IPR013783">
    <property type="entry name" value="Ig-like_fold"/>
</dbReference>
<feature type="compositionally biased region" description="Basic and acidic residues" evidence="3">
    <location>
        <begin position="36"/>
        <end position="50"/>
    </location>
</feature>